<keyword evidence="4" id="KW-0645">Protease</keyword>
<feature type="active site" description="Proton acceptor" evidence="11">
    <location>
        <position position="108"/>
    </location>
</feature>
<keyword evidence="10" id="KW-0539">Nucleus</keyword>
<keyword evidence="7" id="KW-0788">Thiol protease</keyword>
<dbReference type="GO" id="GO:0006508">
    <property type="term" value="P:proteolysis"/>
    <property type="evidence" value="ECO:0007669"/>
    <property type="project" value="UniProtKB-KW"/>
</dbReference>
<evidence type="ECO:0000256" key="2">
    <source>
        <dbReference type="ARBA" id="ARBA00004123"/>
    </source>
</evidence>
<name>A0A915CJ20_PARUN</name>
<keyword evidence="13" id="KW-0175">Coiled coil</keyword>
<evidence type="ECO:0000313" key="17">
    <source>
        <dbReference type="WBParaSite" id="PgR205_g005_t01"/>
    </source>
</evidence>
<comment type="subcellular location">
    <subcellularLocation>
        <location evidence="2">Nucleus</location>
    </subcellularLocation>
</comment>
<dbReference type="GO" id="GO:0016579">
    <property type="term" value="P:protein deubiquitination"/>
    <property type="evidence" value="ECO:0007669"/>
    <property type="project" value="InterPro"/>
</dbReference>
<evidence type="ECO:0000256" key="9">
    <source>
        <dbReference type="ARBA" id="ARBA00023163"/>
    </source>
</evidence>
<feature type="compositionally biased region" description="Polar residues" evidence="14">
    <location>
        <begin position="315"/>
        <end position="325"/>
    </location>
</feature>
<organism evidence="16 17">
    <name type="scientific">Parascaris univalens</name>
    <name type="common">Nematode worm</name>
    <dbReference type="NCBI Taxonomy" id="6257"/>
    <lineage>
        <taxon>Eukaryota</taxon>
        <taxon>Metazoa</taxon>
        <taxon>Ecdysozoa</taxon>
        <taxon>Nematoda</taxon>
        <taxon>Chromadorea</taxon>
        <taxon>Rhabditida</taxon>
        <taxon>Spirurina</taxon>
        <taxon>Ascaridomorpha</taxon>
        <taxon>Ascaridoidea</taxon>
        <taxon>Ascarididae</taxon>
        <taxon>Parascaris</taxon>
    </lineage>
</organism>
<evidence type="ECO:0000256" key="11">
    <source>
        <dbReference type="PIRSR" id="PIRSR633865-1"/>
    </source>
</evidence>
<dbReference type="SMART" id="SM01246">
    <property type="entry name" value="Josephin"/>
    <property type="match status" value="1"/>
</dbReference>
<feature type="active site" evidence="12">
    <location>
        <position position="108"/>
    </location>
</feature>
<protein>
    <recommendedName>
        <fullName evidence="3">ubiquitinyl hydrolase 1</fullName>
        <ecNumber evidence="3">3.4.19.12</ecNumber>
    </recommendedName>
</protein>
<dbReference type="InterPro" id="IPR033865">
    <property type="entry name" value="Ataxin-3"/>
</dbReference>
<evidence type="ECO:0000256" key="8">
    <source>
        <dbReference type="ARBA" id="ARBA00023015"/>
    </source>
</evidence>
<dbReference type="WBParaSite" id="PgR205_g005_t01">
    <property type="protein sequence ID" value="PgR205_g005_t01"/>
    <property type="gene ID" value="PgR205_g005"/>
</dbReference>
<keyword evidence="9" id="KW-0804">Transcription</keyword>
<evidence type="ECO:0000256" key="7">
    <source>
        <dbReference type="ARBA" id="ARBA00022807"/>
    </source>
</evidence>
<evidence type="ECO:0000256" key="12">
    <source>
        <dbReference type="PROSITE-ProRule" id="PRU00331"/>
    </source>
</evidence>
<reference evidence="17" key="1">
    <citation type="submission" date="2022-11" db="UniProtKB">
        <authorList>
            <consortium name="WormBaseParasite"/>
        </authorList>
    </citation>
    <scope>IDENTIFICATION</scope>
</reference>
<dbReference type="GO" id="GO:0004843">
    <property type="term" value="F:cysteine-type deubiquitinase activity"/>
    <property type="evidence" value="ECO:0007669"/>
    <property type="project" value="UniProtKB-EC"/>
</dbReference>
<feature type="active site" description="Nucleophile" evidence="11">
    <location>
        <position position="14"/>
    </location>
</feature>
<keyword evidence="16" id="KW-1185">Reference proteome</keyword>
<dbReference type="Gene3D" id="3.90.70.40">
    <property type="match status" value="1"/>
</dbReference>
<evidence type="ECO:0000256" key="1">
    <source>
        <dbReference type="ARBA" id="ARBA00000707"/>
    </source>
</evidence>
<evidence type="ECO:0000256" key="10">
    <source>
        <dbReference type="ARBA" id="ARBA00023242"/>
    </source>
</evidence>
<dbReference type="InterPro" id="IPR006155">
    <property type="entry name" value="Josephin"/>
</dbReference>
<dbReference type="EC" id="3.4.19.12" evidence="3"/>
<evidence type="ECO:0000256" key="5">
    <source>
        <dbReference type="ARBA" id="ARBA00022786"/>
    </source>
</evidence>
<keyword evidence="8" id="KW-0805">Transcription regulation</keyword>
<dbReference type="Gene3D" id="1.10.287.10">
    <property type="entry name" value="S15/NS1, RNA-binding"/>
    <property type="match status" value="1"/>
</dbReference>
<dbReference type="SMART" id="SM00726">
    <property type="entry name" value="UIM"/>
    <property type="match status" value="3"/>
</dbReference>
<feature type="active site" evidence="11 12">
    <location>
        <position position="123"/>
    </location>
</feature>
<comment type="catalytic activity">
    <reaction evidence="1">
        <text>Thiol-dependent hydrolysis of ester, thioester, amide, peptide and isopeptide bonds formed by the C-terminal Gly of ubiquitin (a 76-residue protein attached to proteins as an intracellular targeting signal).</text>
        <dbReference type="EC" id="3.4.19.12"/>
    </reaction>
</comment>
<dbReference type="PANTHER" id="PTHR14159">
    <property type="entry name" value="ATAXIN-3-RELATED"/>
    <property type="match status" value="1"/>
</dbReference>
<dbReference type="Proteomes" id="UP000887569">
    <property type="component" value="Unplaced"/>
</dbReference>
<feature type="coiled-coil region" evidence="13">
    <location>
        <begin position="234"/>
        <end position="261"/>
    </location>
</feature>
<dbReference type="Pfam" id="PF02099">
    <property type="entry name" value="Josephin"/>
    <property type="match status" value="1"/>
</dbReference>
<evidence type="ECO:0000313" key="16">
    <source>
        <dbReference type="Proteomes" id="UP000887569"/>
    </source>
</evidence>
<proteinExistence type="predicted"/>
<evidence type="ECO:0000256" key="3">
    <source>
        <dbReference type="ARBA" id="ARBA00012759"/>
    </source>
</evidence>
<feature type="active site" evidence="12">
    <location>
        <position position="14"/>
    </location>
</feature>
<dbReference type="PROSITE" id="PS50330">
    <property type="entry name" value="UIM"/>
    <property type="match status" value="1"/>
</dbReference>
<dbReference type="GO" id="GO:0005634">
    <property type="term" value="C:nucleus"/>
    <property type="evidence" value="ECO:0007669"/>
    <property type="project" value="UniProtKB-SubCell"/>
</dbReference>
<dbReference type="InterPro" id="IPR003903">
    <property type="entry name" value="UIM_dom"/>
</dbReference>
<evidence type="ECO:0000259" key="15">
    <source>
        <dbReference type="PROSITE" id="PS50957"/>
    </source>
</evidence>
<keyword evidence="5" id="KW-0833">Ubl conjugation pathway</keyword>
<feature type="region of interest" description="Disordered" evidence="14">
    <location>
        <begin position="315"/>
        <end position="342"/>
    </location>
</feature>
<dbReference type="PROSITE" id="PS50957">
    <property type="entry name" value="JOSEPHIN"/>
    <property type="match status" value="1"/>
</dbReference>
<keyword evidence="6 12" id="KW-0378">Hydrolase</keyword>
<sequence>MDSILFEKQEASLCAQHALNMLLQGSYFSAVDLAEIAHEMDARESTVMEEDSIRSHNMDDSGFFSVQVISEALKVFNLELIPLNCPNAERYRRDPTLGRAYICNLNEHWFAVRRLGFQWFTLNSLLSTPRLISDTYLSLFFAQLANDGYSIFVVDGELPPCTADDVLSKCPVDPALASRSEPIREDQQQDPDLARAIALSLSKGGDVPFDEDEEMKRALETSRRLLDENDHSLQQAIRESMKEATSQMNDEDEEMDRQLQRALQMSLEDSAYDAGVGTSGFCAATRAREQPAVVRQADCITNTKQCEQSVSSVNVEGGHSATNDLTPVASEGTSGLVGDPAEIRKQREQFLKRFEK</sequence>
<accession>A0A915CJ20</accession>
<evidence type="ECO:0000256" key="14">
    <source>
        <dbReference type="SAM" id="MobiDB-lite"/>
    </source>
</evidence>
<dbReference type="PANTHER" id="PTHR14159:SF0">
    <property type="entry name" value="ATAXIN-3-RELATED"/>
    <property type="match status" value="1"/>
</dbReference>
<dbReference type="PRINTS" id="PR01233">
    <property type="entry name" value="JOSEPHIN"/>
</dbReference>
<evidence type="ECO:0000256" key="13">
    <source>
        <dbReference type="SAM" id="Coils"/>
    </source>
</evidence>
<evidence type="ECO:0000256" key="6">
    <source>
        <dbReference type="ARBA" id="ARBA00022801"/>
    </source>
</evidence>
<feature type="domain" description="Josephin" evidence="15">
    <location>
        <begin position="1"/>
        <end position="169"/>
    </location>
</feature>
<dbReference type="AlphaFoldDB" id="A0A915CJ20"/>
<evidence type="ECO:0000256" key="4">
    <source>
        <dbReference type="ARBA" id="ARBA00022670"/>
    </source>
</evidence>
<dbReference type="Pfam" id="PF02809">
    <property type="entry name" value="UIM"/>
    <property type="match status" value="4"/>
</dbReference>